<dbReference type="Proteomes" id="UP001556367">
    <property type="component" value="Unassembled WGS sequence"/>
</dbReference>
<name>A0ABR3J8D3_9AGAR</name>
<sequence length="71" mass="7943">MYCPYFNTFTLDPPLLAEPRRQAVRVALTGSVKYFLADTASPYMHFWKLKQPDGGCRRAAASLLVSGAWCS</sequence>
<dbReference type="EMBL" id="JASNQZ010000011">
    <property type="protein sequence ID" value="KAL0951748.1"/>
    <property type="molecule type" value="Genomic_DNA"/>
</dbReference>
<organism evidence="1 2">
    <name type="scientific">Hohenbuehelia grisea</name>
    <dbReference type="NCBI Taxonomy" id="104357"/>
    <lineage>
        <taxon>Eukaryota</taxon>
        <taxon>Fungi</taxon>
        <taxon>Dikarya</taxon>
        <taxon>Basidiomycota</taxon>
        <taxon>Agaricomycotina</taxon>
        <taxon>Agaricomycetes</taxon>
        <taxon>Agaricomycetidae</taxon>
        <taxon>Agaricales</taxon>
        <taxon>Pleurotineae</taxon>
        <taxon>Pleurotaceae</taxon>
        <taxon>Hohenbuehelia</taxon>
    </lineage>
</organism>
<keyword evidence="2" id="KW-1185">Reference proteome</keyword>
<protein>
    <submittedName>
        <fullName evidence="1">Uncharacterized protein</fullName>
    </submittedName>
</protein>
<gene>
    <name evidence="1" type="ORF">HGRIS_008420</name>
</gene>
<reference evidence="2" key="1">
    <citation type="submission" date="2024-06" db="EMBL/GenBank/DDBJ databases">
        <title>Multi-omics analyses provide insights into the biosynthesis of the anticancer antibiotic pleurotin in Hohenbuehelia grisea.</title>
        <authorList>
            <person name="Weaver J.A."/>
            <person name="Alberti F."/>
        </authorList>
    </citation>
    <scope>NUCLEOTIDE SEQUENCE [LARGE SCALE GENOMIC DNA]</scope>
    <source>
        <strain evidence="2">T-177</strain>
    </source>
</reference>
<evidence type="ECO:0000313" key="1">
    <source>
        <dbReference type="EMBL" id="KAL0951748.1"/>
    </source>
</evidence>
<proteinExistence type="predicted"/>
<comment type="caution">
    <text evidence="1">The sequence shown here is derived from an EMBL/GenBank/DDBJ whole genome shotgun (WGS) entry which is preliminary data.</text>
</comment>
<evidence type="ECO:0000313" key="2">
    <source>
        <dbReference type="Proteomes" id="UP001556367"/>
    </source>
</evidence>
<accession>A0ABR3J8D3</accession>